<dbReference type="Proteomes" id="UP000008932">
    <property type="component" value="Chromosome"/>
</dbReference>
<name>F8H7E4_STUS2</name>
<reference key="2">
    <citation type="submission" date="2011-06" db="EMBL/GenBank/DDBJ databases">
        <title>Complete Genome Sequence of Pseudomonas stutzeri Strain CGMCC 1.1803.</title>
        <authorList>
            <person name="Yan Y."/>
            <person name="Chen M."/>
            <person name="Lu W."/>
            <person name="Zhang W."/>
            <person name="Ping S."/>
            <person name="Lin M."/>
        </authorList>
    </citation>
    <scope>NUCLEOTIDE SEQUENCE</scope>
    <source>
        <strain>ATCC 17588</strain>
    </source>
</reference>
<dbReference type="HOGENOM" id="CLU_3238539_0_0_6"/>
<reference evidence="2" key="3">
    <citation type="submission" date="2011-06" db="EMBL/GenBank/DDBJ databases">
        <title>Complete genome sequence of Pseudomonas stutzeri strain CGMCC 1.1803.</title>
        <authorList>
            <person name="Yan Y."/>
            <person name="Chen M."/>
            <person name="Lu W."/>
            <person name="Zhang W."/>
            <person name="Ping S."/>
            <person name="Lin M."/>
        </authorList>
    </citation>
    <scope>NUCLEOTIDE SEQUENCE [LARGE SCALE GENOMIC DNA]</scope>
    <source>
        <strain evidence="2">ATCC 17588 / DSM 5190 / CCUG 11256 / JCM 5965 / LMG 11199 / NCIMB 11358 / Stanier 221</strain>
    </source>
</reference>
<accession>F8H7E4</accession>
<reference evidence="1 2" key="1">
    <citation type="journal article" date="2011" name="J. Bacteriol.">
        <title>Complete Genome Sequence of the Type Strain Pseudomonas stutzeri CGMCC 1.1803.</title>
        <authorList>
            <person name="Chen M."/>
            <person name="Yan Y."/>
            <person name="Zhang W."/>
            <person name="Lu W."/>
            <person name="Wang J."/>
            <person name="Ping S."/>
            <person name="Lin M."/>
        </authorList>
    </citation>
    <scope>NUCLEOTIDE SEQUENCE [LARGE SCALE GENOMIC DNA]</scope>
    <source>
        <strain evidence="2">ATCC 17588 / DSM 5190 / CCUG 11256 / JCM 5965 / LMG 11199 / NCIMB 11358 / Stanier 221</strain>
    </source>
</reference>
<gene>
    <name evidence="1" type="ordered locus">PSTAB_2909</name>
</gene>
<organism evidence="1 2">
    <name type="scientific">Stutzerimonas stutzeri (strain ATCC 17588 / DSM 5190 / CCUG 11256 / JCM 5965 / LMG 11199 / NBRC 14165 / NCIMB 11358 / Stanier 221)</name>
    <name type="common">Pseudomonas stutzeri</name>
    <dbReference type="NCBI Taxonomy" id="96563"/>
    <lineage>
        <taxon>Bacteria</taxon>
        <taxon>Pseudomonadati</taxon>
        <taxon>Pseudomonadota</taxon>
        <taxon>Gammaproteobacteria</taxon>
        <taxon>Pseudomonadales</taxon>
        <taxon>Pseudomonadaceae</taxon>
        <taxon>Stutzerimonas</taxon>
    </lineage>
</organism>
<proteinExistence type="predicted"/>
<dbReference type="EMBL" id="CP002881">
    <property type="protein sequence ID" value="AEJ06190.1"/>
    <property type="molecule type" value="Genomic_DNA"/>
</dbReference>
<evidence type="ECO:0000313" key="1">
    <source>
        <dbReference type="EMBL" id="AEJ06190.1"/>
    </source>
</evidence>
<protein>
    <submittedName>
        <fullName evidence="1">Uncharacterized protein</fullName>
    </submittedName>
</protein>
<evidence type="ECO:0000313" key="2">
    <source>
        <dbReference type="Proteomes" id="UP000008932"/>
    </source>
</evidence>
<dbReference type="KEGG" id="psz:PSTAB_2909"/>
<sequence>MAGEVARLGCGSVRHDPVLVVVANRPTCDGGGRREDYQRTEIR</sequence>
<dbReference type="AlphaFoldDB" id="F8H7E4"/>